<protein>
    <recommendedName>
        <fullName evidence="4">DUF2066 domain-containing protein</fullName>
    </recommendedName>
</protein>
<organism evidence="2 3">
    <name type="scientific">Novosphingobium endophyticum</name>
    <dbReference type="NCBI Taxonomy" id="1955250"/>
    <lineage>
        <taxon>Bacteria</taxon>
        <taxon>Pseudomonadati</taxon>
        <taxon>Pseudomonadota</taxon>
        <taxon>Alphaproteobacteria</taxon>
        <taxon>Sphingomonadales</taxon>
        <taxon>Sphingomonadaceae</taxon>
        <taxon>Novosphingobium</taxon>
    </lineage>
</organism>
<feature type="signal peptide" evidence="1">
    <location>
        <begin position="1"/>
        <end position="26"/>
    </location>
</feature>
<keyword evidence="1" id="KW-0732">Signal</keyword>
<dbReference type="AlphaFoldDB" id="A0A916X4K3"/>
<proteinExistence type="predicted"/>
<dbReference type="Proteomes" id="UP000608154">
    <property type="component" value="Unassembled WGS sequence"/>
</dbReference>
<name>A0A916X4K3_9SPHN</name>
<sequence length="286" mass="30604">MPLKMRRLATIVAVAGLAMQPLSAVAQDPTPARTGISYTYADIADLADSAGLVVHAQVRRIARVADERAPGLKPGTARFYIEARTKALLAGQAPLGDSIAYLVDLPLDARGKAPKLKKADVLLFARAVPGRPGEIQLVSPGAQQLWTPELDARVRRVLEALVAPDAPARITGVRELLHVPGTLAGQGETQIFLTTADGSAASITVRHEPGRPPVWGVSFSELVADVGHPPRKDTLEWYRLACFLPNTLPPGANVSEAFGARRQAESDYRMVLGELGPCNRTLAPRR</sequence>
<reference evidence="2" key="1">
    <citation type="journal article" date="2014" name="Int. J. Syst. Evol. Microbiol.">
        <title>Complete genome sequence of Corynebacterium casei LMG S-19264T (=DSM 44701T), isolated from a smear-ripened cheese.</title>
        <authorList>
            <consortium name="US DOE Joint Genome Institute (JGI-PGF)"/>
            <person name="Walter F."/>
            <person name="Albersmeier A."/>
            <person name="Kalinowski J."/>
            <person name="Ruckert C."/>
        </authorList>
    </citation>
    <scope>NUCLEOTIDE SEQUENCE</scope>
    <source>
        <strain evidence="2">CGMCC 1.15095</strain>
    </source>
</reference>
<comment type="caution">
    <text evidence="2">The sequence shown here is derived from an EMBL/GenBank/DDBJ whole genome shotgun (WGS) entry which is preliminary data.</text>
</comment>
<feature type="chain" id="PRO_5037702028" description="DUF2066 domain-containing protein" evidence="1">
    <location>
        <begin position="27"/>
        <end position="286"/>
    </location>
</feature>
<accession>A0A916X4K3</accession>
<dbReference type="EMBL" id="BMHK01000004">
    <property type="protein sequence ID" value="GGB93101.1"/>
    <property type="molecule type" value="Genomic_DNA"/>
</dbReference>
<evidence type="ECO:0000313" key="3">
    <source>
        <dbReference type="Proteomes" id="UP000608154"/>
    </source>
</evidence>
<reference evidence="2" key="2">
    <citation type="submission" date="2020-09" db="EMBL/GenBank/DDBJ databases">
        <authorList>
            <person name="Sun Q."/>
            <person name="Zhou Y."/>
        </authorList>
    </citation>
    <scope>NUCLEOTIDE SEQUENCE</scope>
    <source>
        <strain evidence="2">CGMCC 1.15095</strain>
    </source>
</reference>
<keyword evidence="3" id="KW-1185">Reference proteome</keyword>
<dbReference type="RefSeq" id="WP_188768906.1">
    <property type="nucleotide sequence ID" value="NZ_BMHK01000004.1"/>
</dbReference>
<evidence type="ECO:0000256" key="1">
    <source>
        <dbReference type="SAM" id="SignalP"/>
    </source>
</evidence>
<evidence type="ECO:0008006" key="4">
    <source>
        <dbReference type="Google" id="ProtNLM"/>
    </source>
</evidence>
<gene>
    <name evidence="2" type="ORF">GCM10011494_09410</name>
</gene>
<evidence type="ECO:0000313" key="2">
    <source>
        <dbReference type="EMBL" id="GGB93101.1"/>
    </source>
</evidence>